<dbReference type="AlphaFoldDB" id="A0AAV9ZT63"/>
<evidence type="ECO:0000313" key="1">
    <source>
        <dbReference type="EMBL" id="KAK6991946.1"/>
    </source>
</evidence>
<organism evidence="1 2">
    <name type="scientific">Favolaschia claudopus</name>
    <dbReference type="NCBI Taxonomy" id="2862362"/>
    <lineage>
        <taxon>Eukaryota</taxon>
        <taxon>Fungi</taxon>
        <taxon>Dikarya</taxon>
        <taxon>Basidiomycota</taxon>
        <taxon>Agaricomycotina</taxon>
        <taxon>Agaricomycetes</taxon>
        <taxon>Agaricomycetidae</taxon>
        <taxon>Agaricales</taxon>
        <taxon>Marasmiineae</taxon>
        <taxon>Mycenaceae</taxon>
        <taxon>Favolaschia</taxon>
    </lineage>
</organism>
<evidence type="ECO:0000313" key="2">
    <source>
        <dbReference type="Proteomes" id="UP001362999"/>
    </source>
</evidence>
<reference evidence="1 2" key="1">
    <citation type="journal article" date="2024" name="J Genomics">
        <title>Draft genome sequencing and assembly of Favolaschia claudopus CIRM-BRFM 2984 isolated from oak limbs.</title>
        <authorList>
            <person name="Navarro D."/>
            <person name="Drula E."/>
            <person name="Chaduli D."/>
            <person name="Cazenave R."/>
            <person name="Ahrendt S."/>
            <person name="Wang J."/>
            <person name="Lipzen A."/>
            <person name="Daum C."/>
            <person name="Barry K."/>
            <person name="Grigoriev I.V."/>
            <person name="Favel A."/>
            <person name="Rosso M.N."/>
            <person name="Martin F."/>
        </authorList>
    </citation>
    <scope>NUCLEOTIDE SEQUENCE [LARGE SCALE GENOMIC DNA]</scope>
    <source>
        <strain evidence="1 2">CIRM-BRFM 2984</strain>
    </source>
</reference>
<accession>A0AAV9ZT63</accession>
<name>A0AAV9ZT63_9AGAR</name>
<dbReference type="EMBL" id="JAWWNJ010000114">
    <property type="protein sequence ID" value="KAK6991946.1"/>
    <property type="molecule type" value="Genomic_DNA"/>
</dbReference>
<protein>
    <submittedName>
        <fullName evidence="1">Uncharacterized protein</fullName>
    </submittedName>
</protein>
<gene>
    <name evidence="1" type="ORF">R3P38DRAFT_3226905</name>
</gene>
<comment type="caution">
    <text evidence="1">The sequence shown here is derived from an EMBL/GenBank/DDBJ whole genome shotgun (WGS) entry which is preliminary data.</text>
</comment>
<sequence length="307" mass="34409">MSTESLSHIAAALDITVSGSRNMRFKLRAALRAHLNIEYADSCKLGQCLLIIDASSVADFFSSFESHRKPALVAIAAFHRIALPPNATTEQIRTRITEHIVSRRCLQFSEMHASTLLPEGTSVPDCRDVIHVLTALNGSNLNLLPLRRLLSVLKIEHNTLDTLRDLRKKLKTYIGELRKGKRVEQVPNNKLRDIVDGWPQLVPSSIKDKLVYDFREQTSSESLSMFTVQETRAALISSSLLAQLVPRLLRHIDRDIPSNSHSSSSFHFYLFILPWIWIESLGSSSTAIAVNPLRRPSSSGTSRIYSV</sequence>
<keyword evidence="2" id="KW-1185">Reference proteome</keyword>
<proteinExistence type="predicted"/>
<dbReference type="Proteomes" id="UP001362999">
    <property type="component" value="Unassembled WGS sequence"/>
</dbReference>